<dbReference type="Proteomes" id="UP000245802">
    <property type="component" value="Chromosome"/>
</dbReference>
<organism evidence="1 2">
    <name type="scientific">Gemmata obscuriglobus</name>
    <dbReference type="NCBI Taxonomy" id="114"/>
    <lineage>
        <taxon>Bacteria</taxon>
        <taxon>Pseudomonadati</taxon>
        <taxon>Planctomycetota</taxon>
        <taxon>Planctomycetia</taxon>
        <taxon>Gemmatales</taxon>
        <taxon>Gemmataceae</taxon>
        <taxon>Gemmata</taxon>
    </lineage>
</organism>
<dbReference type="AlphaFoldDB" id="A0A2Z3H6M0"/>
<evidence type="ECO:0000313" key="2">
    <source>
        <dbReference type="Proteomes" id="UP000245802"/>
    </source>
</evidence>
<reference evidence="1 2" key="1">
    <citation type="submission" date="2018-01" db="EMBL/GenBank/DDBJ databases">
        <title>G. obscuriglobus.</title>
        <authorList>
            <person name="Franke J."/>
            <person name="Blomberg W."/>
            <person name="Selmecki A."/>
        </authorList>
    </citation>
    <scope>NUCLEOTIDE SEQUENCE [LARGE SCALE GENOMIC DNA]</scope>
    <source>
        <strain evidence="1 2">DSM 5831</strain>
    </source>
</reference>
<sequence>MFHLHAHYHAGAPAVTQSGADAQAIGDGTLLRLIPQIIALLVQLGLIKLPAGTVSRDGEPSPTP</sequence>
<name>A0A2Z3H6M0_9BACT</name>
<gene>
    <name evidence="1" type="ORF">C1280_17910</name>
</gene>
<protein>
    <submittedName>
        <fullName evidence="1">Uncharacterized protein</fullName>
    </submittedName>
</protein>
<keyword evidence="2" id="KW-1185">Reference proteome</keyword>
<evidence type="ECO:0000313" key="1">
    <source>
        <dbReference type="EMBL" id="AWM38675.1"/>
    </source>
</evidence>
<dbReference type="RefSeq" id="WP_010036821.1">
    <property type="nucleotide sequence ID" value="NZ_CP025958.1"/>
</dbReference>
<proteinExistence type="predicted"/>
<dbReference type="EMBL" id="CP025958">
    <property type="protein sequence ID" value="AWM38675.1"/>
    <property type="molecule type" value="Genomic_DNA"/>
</dbReference>
<accession>A0A2Z3H6M0</accession>
<dbReference type="KEGG" id="gog:C1280_17910"/>